<evidence type="ECO:0000313" key="1">
    <source>
        <dbReference type="Proteomes" id="UP000095286"/>
    </source>
</evidence>
<reference evidence="2" key="1">
    <citation type="submission" date="2016-11" db="UniProtKB">
        <authorList>
            <consortium name="WormBaseParasite"/>
        </authorList>
    </citation>
    <scope>IDENTIFICATION</scope>
    <source>
        <strain evidence="2">KR3021</strain>
    </source>
</reference>
<accession>A0AC35UDP9</accession>
<sequence>MQFLLSVSAVKVIFCFLLATIAILVVLHVKLTRNFCCPKKIAPEIEENALPIVVVQKSSVKAETTFSESIYEEGEAFSEMNKGFINVSLADYDASSQINKSFSSIQFN</sequence>
<name>A0AC35UDP9_9BILA</name>
<evidence type="ECO:0000313" key="2">
    <source>
        <dbReference type="WBParaSite" id="RSKR_0001034900.1"/>
    </source>
</evidence>
<dbReference type="Proteomes" id="UP000095286">
    <property type="component" value="Unplaced"/>
</dbReference>
<dbReference type="WBParaSite" id="RSKR_0001034900.1">
    <property type="protein sequence ID" value="RSKR_0001034900.1"/>
    <property type="gene ID" value="RSKR_0001034900"/>
</dbReference>
<proteinExistence type="predicted"/>
<protein>
    <submittedName>
        <fullName evidence="2">Uncharacterized protein</fullName>
    </submittedName>
</protein>
<organism evidence="1 2">
    <name type="scientific">Rhabditophanes sp. KR3021</name>
    <dbReference type="NCBI Taxonomy" id="114890"/>
    <lineage>
        <taxon>Eukaryota</taxon>
        <taxon>Metazoa</taxon>
        <taxon>Ecdysozoa</taxon>
        <taxon>Nematoda</taxon>
        <taxon>Chromadorea</taxon>
        <taxon>Rhabditida</taxon>
        <taxon>Tylenchina</taxon>
        <taxon>Panagrolaimomorpha</taxon>
        <taxon>Strongyloidoidea</taxon>
        <taxon>Alloionematidae</taxon>
        <taxon>Rhabditophanes</taxon>
    </lineage>
</organism>